<protein>
    <submittedName>
        <fullName evidence="1">Uncharacterized protein</fullName>
    </submittedName>
</protein>
<dbReference type="Proteomes" id="UP000199375">
    <property type="component" value="Unassembled WGS sequence"/>
</dbReference>
<gene>
    <name evidence="1" type="ORF">GA0070558_103283</name>
</gene>
<evidence type="ECO:0000313" key="2">
    <source>
        <dbReference type="Proteomes" id="UP000199375"/>
    </source>
</evidence>
<dbReference type="AlphaFoldDB" id="A0A1C4UIT8"/>
<accession>A0A1C4UIT8</accession>
<evidence type="ECO:0000313" key="1">
    <source>
        <dbReference type="EMBL" id="SCE71575.1"/>
    </source>
</evidence>
<organism evidence="1 2">
    <name type="scientific">Micromonospora haikouensis</name>
    <dbReference type="NCBI Taxonomy" id="686309"/>
    <lineage>
        <taxon>Bacteria</taxon>
        <taxon>Bacillati</taxon>
        <taxon>Actinomycetota</taxon>
        <taxon>Actinomycetes</taxon>
        <taxon>Micromonosporales</taxon>
        <taxon>Micromonosporaceae</taxon>
        <taxon>Micromonospora</taxon>
    </lineage>
</organism>
<proteinExistence type="predicted"/>
<dbReference type="EMBL" id="FMCW01000003">
    <property type="protein sequence ID" value="SCE71575.1"/>
    <property type="molecule type" value="Genomic_DNA"/>
</dbReference>
<sequence>MPALAATATPKTTMIGVLILAATIATLCYALGCWLWPFGACRKCSGTGTRRSPFGRAFGLCRRCHGDGRRLRIGRRIINSLREMHGKGTR</sequence>
<name>A0A1C4UIT8_9ACTN</name>
<reference evidence="1 2" key="1">
    <citation type="submission" date="2016-06" db="EMBL/GenBank/DDBJ databases">
        <authorList>
            <person name="Kjaerup R.B."/>
            <person name="Dalgaard T.S."/>
            <person name="Juul-Madsen H.R."/>
        </authorList>
    </citation>
    <scope>NUCLEOTIDE SEQUENCE [LARGE SCALE GENOMIC DNA]</scope>
    <source>
        <strain evidence="1 2">DSM 45626</strain>
    </source>
</reference>